<reference evidence="2 3" key="1">
    <citation type="submission" date="2021-06" db="EMBL/GenBank/DDBJ databases">
        <title>Caerostris extrusa draft genome.</title>
        <authorList>
            <person name="Kono N."/>
            <person name="Arakawa K."/>
        </authorList>
    </citation>
    <scope>NUCLEOTIDE SEQUENCE [LARGE SCALE GENOMIC DNA]</scope>
</reference>
<dbReference type="Proteomes" id="UP001054945">
    <property type="component" value="Unassembled WGS sequence"/>
</dbReference>
<feature type="compositionally biased region" description="Basic and acidic residues" evidence="1">
    <location>
        <begin position="46"/>
        <end position="61"/>
    </location>
</feature>
<accession>A0AAV4TBX6</accession>
<sequence length="127" mass="14244">MFFCRRSISERPRTAAVTRGWALTSRPACPVSRRPESRGSPSSPDPPREAEEPLPLLDHHRLPPPLDWGQQRHGGRQLAPGRGQHHLPQKVDLTPCILWGEQPSCRQIRPLRQEVAALADGSIDDQN</sequence>
<evidence type="ECO:0000313" key="3">
    <source>
        <dbReference type="Proteomes" id="UP001054945"/>
    </source>
</evidence>
<name>A0AAV4TBX6_CAEEX</name>
<evidence type="ECO:0000256" key="1">
    <source>
        <dbReference type="SAM" id="MobiDB-lite"/>
    </source>
</evidence>
<gene>
    <name evidence="2" type="ORF">CEXT_452371</name>
</gene>
<dbReference type="AlphaFoldDB" id="A0AAV4TBX6"/>
<feature type="region of interest" description="Disordered" evidence="1">
    <location>
        <begin position="1"/>
        <end position="90"/>
    </location>
</feature>
<protein>
    <submittedName>
        <fullName evidence="2">Uncharacterized protein</fullName>
    </submittedName>
</protein>
<proteinExistence type="predicted"/>
<dbReference type="EMBL" id="BPLR01011000">
    <property type="protein sequence ID" value="GIY43630.1"/>
    <property type="molecule type" value="Genomic_DNA"/>
</dbReference>
<keyword evidence="3" id="KW-1185">Reference proteome</keyword>
<organism evidence="2 3">
    <name type="scientific">Caerostris extrusa</name>
    <name type="common">Bark spider</name>
    <name type="synonym">Caerostris bankana</name>
    <dbReference type="NCBI Taxonomy" id="172846"/>
    <lineage>
        <taxon>Eukaryota</taxon>
        <taxon>Metazoa</taxon>
        <taxon>Ecdysozoa</taxon>
        <taxon>Arthropoda</taxon>
        <taxon>Chelicerata</taxon>
        <taxon>Arachnida</taxon>
        <taxon>Araneae</taxon>
        <taxon>Araneomorphae</taxon>
        <taxon>Entelegynae</taxon>
        <taxon>Araneoidea</taxon>
        <taxon>Araneidae</taxon>
        <taxon>Caerostris</taxon>
    </lineage>
</organism>
<comment type="caution">
    <text evidence="2">The sequence shown here is derived from an EMBL/GenBank/DDBJ whole genome shotgun (WGS) entry which is preliminary data.</text>
</comment>
<evidence type="ECO:0000313" key="2">
    <source>
        <dbReference type="EMBL" id="GIY43630.1"/>
    </source>
</evidence>